<dbReference type="GO" id="GO:0000287">
    <property type="term" value="F:magnesium ion binding"/>
    <property type="evidence" value="ECO:0007669"/>
    <property type="project" value="InterPro"/>
</dbReference>
<name>A0A0F9LAB0_9ZZZZ</name>
<proteinExistence type="predicted"/>
<dbReference type="EMBL" id="LAZR01012905">
    <property type="protein sequence ID" value="KKM24535.1"/>
    <property type="molecule type" value="Genomic_DNA"/>
</dbReference>
<comment type="caution">
    <text evidence="1">The sequence shown here is derived from an EMBL/GenBank/DDBJ whole genome shotgun (WGS) entry which is preliminary data.</text>
</comment>
<dbReference type="AlphaFoldDB" id="A0A0F9LAB0"/>
<dbReference type="Gene3D" id="3.30.1330.70">
    <property type="entry name" value="Holliday junction resolvase RusA"/>
    <property type="match status" value="1"/>
</dbReference>
<dbReference type="SUPFAM" id="SSF103084">
    <property type="entry name" value="Holliday junction resolvase RusA"/>
    <property type="match status" value="1"/>
</dbReference>
<dbReference type="InterPro" id="IPR036614">
    <property type="entry name" value="RusA-like_sf"/>
</dbReference>
<reference evidence="1" key="1">
    <citation type="journal article" date="2015" name="Nature">
        <title>Complex archaea that bridge the gap between prokaryotes and eukaryotes.</title>
        <authorList>
            <person name="Spang A."/>
            <person name="Saw J.H."/>
            <person name="Jorgensen S.L."/>
            <person name="Zaremba-Niedzwiedzka K."/>
            <person name="Martijn J."/>
            <person name="Lind A.E."/>
            <person name="van Eijk R."/>
            <person name="Schleper C."/>
            <person name="Guy L."/>
            <person name="Ettema T.J."/>
        </authorList>
    </citation>
    <scope>NUCLEOTIDE SEQUENCE</scope>
</reference>
<dbReference type="GO" id="GO:0006310">
    <property type="term" value="P:DNA recombination"/>
    <property type="evidence" value="ECO:0007669"/>
    <property type="project" value="InterPro"/>
</dbReference>
<organism evidence="1">
    <name type="scientific">marine sediment metagenome</name>
    <dbReference type="NCBI Taxonomy" id="412755"/>
    <lineage>
        <taxon>unclassified sequences</taxon>
        <taxon>metagenomes</taxon>
        <taxon>ecological metagenomes</taxon>
    </lineage>
</organism>
<protein>
    <submittedName>
        <fullName evidence="1">Uncharacterized protein</fullName>
    </submittedName>
</protein>
<dbReference type="Pfam" id="PF05866">
    <property type="entry name" value="RusA"/>
    <property type="match status" value="1"/>
</dbReference>
<dbReference type="GO" id="GO:0006281">
    <property type="term" value="P:DNA repair"/>
    <property type="evidence" value="ECO:0007669"/>
    <property type="project" value="InterPro"/>
</dbReference>
<evidence type="ECO:0000313" key="1">
    <source>
        <dbReference type="EMBL" id="KKM24535.1"/>
    </source>
</evidence>
<sequence>MTARLTLPVPPTSNHYWKPRAIYERFTDKYIGTIYKTAEAKKYCNAVQLIAQHAGLECHPKGVDVVFHLVWYRGNMRGDLANREKCVEDAMQGVLYENDRQIKAKHTEWILDRANPRVEVWVTRYEEVAAS</sequence>
<dbReference type="InterPro" id="IPR008822">
    <property type="entry name" value="Endonuclease_RusA-like"/>
</dbReference>
<gene>
    <name evidence="1" type="ORF">LCGC14_1604140</name>
</gene>
<accession>A0A0F9LAB0</accession>